<dbReference type="Proteomes" id="UP000317650">
    <property type="component" value="Chromosome 7"/>
</dbReference>
<dbReference type="STRING" id="52838.A0A4S8JH58"/>
<dbReference type="FunFam" id="2.40.320.10:FF:000004">
    <property type="entry name" value="Mediator of RNA polymerase II transcription subunit 18"/>
    <property type="match status" value="1"/>
</dbReference>
<dbReference type="Pfam" id="PF07145">
    <property type="entry name" value="PAM2"/>
    <property type="match status" value="1"/>
</dbReference>
<evidence type="ECO:0000313" key="4">
    <source>
        <dbReference type="EMBL" id="THU61337.1"/>
    </source>
</evidence>
<dbReference type="CDD" id="cd12460">
    <property type="entry name" value="RRM2_CID8_like"/>
    <property type="match status" value="1"/>
</dbReference>
<feature type="domain" description="RRM" evidence="3">
    <location>
        <begin position="247"/>
        <end position="318"/>
    </location>
</feature>
<gene>
    <name evidence="4" type="ORF">C4D60_Mb07t22220</name>
</gene>
<dbReference type="PROSITE" id="PS50102">
    <property type="entry name" value="RRM"/>
    <property type="match status" value="2"/>
</dbReference>
<dbReference type="SUPFAM" id="SSF54928">
    <property type="entry name" value="RNA-binding domain, RBD"/>
    <property type="match status" value="1"/>
</dbReference>
<dbReference type="InterPro" id="IPR012677">
    <property type="entry name" value="Nucleotide-bd_a/b_plait_sf"/>
</dbReference>
<dbReference type="InterPro" id="IPR034825">
    <property type="entry name" value="CID8-like_RRM2"/>
</dbReference>
<dbReference type="SMART" id="SM00360">
    <property type="entry name" value="RRM"/>
    <property type="match status" value="2"/>
</dbReference>
<accession>A0A4S8JH58</accession>
<dbReference type="Gene3D" id="3.30.70.330">
    <property type="match status" value="2"/>
</dbReference>
<dbReference type="InterPro" id="IPR000504">
    <property type="entry name" value="RRM_dom"/>
</dbReference>
<dbReference type="FunFam" id="3.30.70.330:FF:000665">
    <property type="entry name" value="Polyadenylate-binding protein-interacting protein 10"/>
    <property type="match status" value="1"/>
</dbReference>
<evidence type="ECO:0000313" key="5">
    <source>
        <dbReference type="Proteomes" id="UP000317650"/>
    </source>
</evidence>
<dbReference type="AlphaFoldDB" id="A0A4S8JH58"/>
<dbReference type="GO" id="GO:0003723">
    <property type="term" value="F:RNA binding"/>
    <property type="evidence" value="ECO:0007669"/>
    <property type="project" value="UniProtKB-UniRule"/>
</dbReference>
<evidence type="ECO:0000259" key="3">
    <source>
        <dbReference type="PROSITE" id="PS50102"/>
    </source>
</evidence>
<organism evidence="4 5">
    <name type="scientific">Musa balbisiana</name>
    <name type="common">Banana</name>
    <dbReference type="NCBI Taxonomy" id="52838"/>
    <lineage>
        <taxon>Eukaryota</taxon>
        <taxon>Viridiplantae</taxon>
        <taxon>Streptophyta</taxon>
        <taxon>Embryophyta</taxon>
        <taxon>Tracheophyta</taxon>
        <taxon>Spermatophyta</taxon>
        <taxon>Magnoliopsida</taxon>
        <taxon>Liliopsida</taxon>
        <taxon>Zingiberales</taxon>
        <taxon>Musaceae</taxon>
        <taxon>Musa</taxon>
    </lineage>
</organism>
<feature type="region of interest" description="Disordered" evidence="2">
    <location>
        <begin position="78"/>
        <end position="99"/>
    </location>
</feature>
<evidence type="ECO:0000256" key="2">
    <source>
        <dbReference type="SAM" id="MobiDB-lite"/>
    </source>
</evidence>
<comment type="caution">
    <text evidence="4">The sequence shown here is derived from an EMBL/GenBank/DDBJ whole genome shotgun (WGS) entry which is preliminary data.</text>
</comment>
<dbReference type="PANTHER" id="PTHR32343:SF32">
    <property type="entry name" value="POLYADENYLATE-BINDING PROTEIN-INTERACTING PROTEIN 13"/>
    <property type="match status" value="1"/>
</dbReference>
<dbReference type="Pfam" id="PF00076">
    <property type="entry name" value="RRM_1"/>
    <property type="match status" value="2"/>
</dbReference>
<feature type="domain" description="RRM" evidence="3">
    <location>
        <begin position="340"/>
        <end position="423"/>
    </location>
</feature>
<reference evidence="4 5" key="1">
    <citation type="journal article" date="2019" name="Nat. Plants">
        <title>Genome sequencing of Musa balbisiana reveals subgenome evolution and function divergence in polyploid bananas.</title>
        <authorList>
            <person name="Yao X."/>
        </authorList>
    </citation>
    <scope>NUCLEOTIDE SEQUENCE [LARGE SCALE GENOMIC DNA]</scope>
    <source>
        <strain evidence="5">cv. DH-PKW</strain>
        <tissue evidence="4">Leaves</tissue>
    </source>
</reference>
<dbReference type="EMBL" id="PYDT01000005">
    <property type="protein sequence ID" value="THU61337.1"/>
    <property type="molecule type" value="Genomic_DNA"/>
</dbReference>
<name>A0A4S8JH58_MUSBA</name>
<dbReference type="InterPro" id="IPR035979">
    <property type="entry name" value="RBD_domain_sf"/>
</dbReference>
<dbReference type="PANTHER" id="PTHR32343">
    <property type="entry name" value="SERINE/ARGININE-RICH SPLICING FACTOR"/>
    <property type="match status" value="1"/>
</dbReference>
<keyword evidence="1" id="KW-0694">RNA-binding</keyword>
<protein>
    <recommendedName>
        <fullName evidence="3">RRM domain-containing protein</fullName>
    </recommendedName>
</protein>
<dbReference type="InterPro" id="IPR009818">
    <property type="entry name" value="PAM2_motif"/>
</dbReference>
<evidence type="ECO:0000256" key="1">
    <source>
        <dbReference type="PROSITE-ProRule" id="PRU00176"/>
    </source>
</evidence>
<proteinExistence type="predicted"/>
<sequence>MMAVTETANGVDLAACSAPSAGDLVRAEEPASHNTRDLADDDQAAAIDGLPTLRPHHDASAASGFVVKDQKFHRASDRGSAVLEQLPDGVAGGGAEGSKRELRDLEDLLSKLNPMAEEFVPPSIAGNIQAASDGAGGVAFGGGLYANGFGASQGFEAGGANGDDGSRMKNGFGQAKRRMNNRTSLAQREEVIRRTVYVADIDHQVDNLIHVLVLQIQVISEHSGREVHMWSMFMLSYTVHYHVSRQLPDIQILVTEEDLAALFINCGQVVDCRMCGDPKTVLRFAFIEFTDEEGARAALNLSGTMLGFYPVKVLPSKTAIAPVNPTFLPRSDDEREMCSRTIYCTNIDKKVSQADVRLFFESICGEVYRLRLLGDYHHSTRIAFVEFVMAESATAALNCSGVVLGSLPIRSEGNGVETGRLRMECVVQGIIETQHVEALEILLQGLCGVPKERIRVHELCLKSGPSLAVPSEIRLLCDLAQPTPSWTVRHVGGAMRGAGAEQISVLVRTMVESKVSNNALRFFYSLGYKLDHELLKIGFAFRFQRGAPITVTVTSANKMPKLHATDEAVPVTPGIQMVEITAPTAGDNYNEVGAAVSSFCEYLAPLLHLSKPGVSTGIVPTAAAAAASLLSNSGGKNI</sequence>
<keyword evidence="5" id="KW-1185">Reference proteome</keyword>
<dbReference type="Gene3D" id="2.40.320.10">
    <property type="entry name" value="Hypothetical Protein Pfu-838710-001"/>
    <property type="match status" value="1"/>
</dbReference>